<keyword evidence="2" id="KW-1185">Reference proteome</keyword>
<sequence length="1270" mass="137029">MDRTREGRRSSMAAAATATTTNGFPRRRHRTIGLRDSSEERQVELQETVRLRAVASRRDRDRDRDRDSSNRSKRRRASQREEGEQSTEESVGNEEDYEVGDVGLSRMLSPYTASWLSDQNHRRSFPTARPLRPTPPPWKITEEMIGVPVPRKARSASAKRSHDSWALASGGTEEQNFRRRSNSPGGQGAEATSPSSSNVPVRKMKPVGPKTRLPKAFKSSSSTQEDIEIEIAEVLYGLMTSKNQETSQKLESNDTPGTSRDFKTSVSSQITNPQTSILPRSNNSTSSHLFKDDENTNMHEFKSNNSTVESVGIASEKPAKLEKLPPEPAKVLSLNDDTSACRETVTSESPKVDKMEDNLSSGGGCSVTADRRSVSVAGKLPSCSKLDGDKQGTAAKREISAVSEVNSQRVEKFEIDLMAPPPMVLSPEREDISRDDFISDSKSLAMDVELKRENNIKVEDKIERLVKKEKAPEEVEETKRDAFKEKQDLLKLDLEKPTKDNDSVTSNKLKELDRNREESPKLTDPKAEKTAQSCSGWPSSSPLGYTPPTQTIVKIDTAPKLANFGLSPPQAKRCATHHYIACNILLHQKFAKMNNFCPSAAGSNSICGTKPNSVNGVPSAESMVVGKQSQRILPGVHQNVSQEKGWAATSLFDHTANRSSDAASSKDSTQRKQLVIQQGPHRAPSGNLVHAPAFLFPLGQHQASIKPATSQAGGANSTISASSSNKPNSSAAGSLGTSAALPAVAAGMNFSYPNLAANDAPYVTIVQNNGYPFSFSTPIGATPAIRGANPAQATHLLSGPFYSSQMFHPLQPLQHPQQRPHSQTLVQPSYLNTSTSNSSSSSHKQQRGVQVSSSNVLTSTSIQLPQPQKQHSSLRHPSKVESEMSGESAQSVASRTSYSQNNPYGQNFTVPVQPVNFSFRPSTTLDSVSGNGGNFGDKQQQQQQALKGGVELIPSQAFAISFTAFNGTSIPSNFSSVPQNPVIIHSLPDIAWQGYHAAGTSHTTQQKTCSTSEGKIGSNSTRQDDEKKTIPGKSSTNGPTTLAFDNSSKNINFMLSPMAGSWPSRSIASTAITPNVSSSQHPPQMVPLQKQQPPPMAIQFKGSSNKNTTTKFVNNAPVFSQAVIHGNSSNQASQSKGSGRTPNSQVHHTSIITSTTPTLKNSSQEQGRGLQGHTQISFGGNYISSLPQQGQQLLSNNQPLCTTVSGSLTNGVNLKPNSQSSKVGLSINTLQIQQTENSPAGTGQKSSPVCGRNVPSIFSSCATHLSELKY</sequence>
<protein>
    <submittedName>
        <fullName evidence="1">Uncharacterized protein</fullName>
    </submittedName>
</protein>
<evidence type="ECO:0000313" key="1">
    <source>
        <dbReference type="EMBL" id="KAI4349511.1"/>
    </source>
</evidence>
<gene>
    <name evidence="1" type="ORF">L6164_010092</name>
</gene>
<reference evidence="1 2" key="1">
    <citation type="journal article" date="2022" name="DNA Res.">
        <title>Chromosomal-level genome assembly of the orchid tree Bauhinia variegata (Leguminosae; Cercidoideae) supports the allotetraploid origin hypothesis of Bauhinia.</title>
        <authorList>
            <person name="Zhong Y."/>
            <person name="Chen Y."/>
            <person name="Zheng D."/>
            <person name="Pang J."/>
            <person name="Liu Y."/>
            <person name="Luo S."/>
            <person name="Meng S."/>
            <person name="Qian L."/>
            <person name="Wei D."/>
            <person name="Dai S."/>
            <person name="Zhou R."/>
        </authorList>
    </citation>
    <scope>NUCLEOTIDE SEQUENCE [LARGE SCALE GENOMIC DNA]</scope>
    <source>
        <strain evidence="1">BV-YZ2020</strain>
    </source>
</reference>
<organism evidence="1 2">
    <name type="scientific">Bauhinia variegata</name>
    <name type="common">Purple orchid tree</name>
    <name type="synonym">Phanera variegata</name>
    <dbReference type="NCBI Taxonomy" id="167791"/>
    <lineage>
        <taxon>Eukaryota</taxon>
        <taxon>Viridiplantae</taxon>
        <taxon>Streptophyta</taxon>
        <taxon>Embryophyta</taxon>
        <taxon>Tracheophyta</taxon>
        <taxon>Spermatophyta</taxon>
        <taxon>Magnoliopsida</taxon>
        <taxon>eudicotyledons</taxon>
        <taxon>Gunneridae</taxon>
        <taxon>Pentapetalae</taxon>
        <taxon>rosids</taxon>
        <taxon>fabids</taxon>
        <taxon>Fabales</taxon>
        <taxon>Fabaceae</taxon>
        <taxon>Cercidoideae</taxon>
        <taxon>Cercideae</taxon>
        <taxon>Bauhiniinae</taxon>
        <taxon>Bauhinia</taxon>
    </lineage>
</organism>
<dbReference type="EMBL" id="CM039429">
    <property type="protein sequence ID" value="KAI4349511.1"/>
    <property type="molecule type" value="Genomic_DNA"/>
</dbReference>
<accession>A0ACB9PM12</accession>
<name>A0ACB9PM12_BAUVA</name>
<evidence type="ECO:0000313" key="2">
    <source>
        <dbReference type="Proteomes" id="UP000828941"/>
    </source>
</evidence>
<dbReference type="Proteomes" id="UP000828941">
    <property type="component" value="Chromosome 4"/>
</dbReference>
<comment type="caution">
    <text evidence="1">The sequence shown here is derived from an EMBL/GenBank/DDBJ whole genome shotgun (WGS) entry which is preliminary data.</text>
</comment>
<proteinExistence type="predicted"/>